<dbReference type="Proteomes" id="UP000294071">
    <property type="component" value="Unassembled WGS sequence"/>
</dbReference>
<evidence type="ECO:0000259" key="3">
    <source>
        <dbReference type="PROSITE" id="PS51186"/>
    </source>
</evidence>
<dbReference type="Gene3D" id="3.40.630.30">
    <property type="match status" value="1"/>
</dbReference>
<keyword evidence="5" id="KW-1185">Reference proteome</keyword>
<gene>
    <name evidence="4" type="ORF">EUA93_17000</name>
</gene>
<reference evidence="4 5" key="1">
    <citation type="submission" date="2019-01" db="EMBL/GenBank/DDBJ databases">
        <title>Novel species of Nocardioides.</title>
        <authorList>
            <person name="Liu Q."/>
            <person name="Xin Y.-H."/>
        </authorList>
    </citation>
    <scope>NUCLEOTIDE SEQUENCE [LARGE SCALE GENOMIC DNA]</scope>
    <source>
        <strain evidence="4 5">CGMCC 4.6882</strain>
    </source>
</reference>
<comment type="caution">
    <text evidence="4">The sequence shown here is derived from an EMBL/GenBank/DDBJ whole genome shotgun (WGS) entry which is preliminary data.</text>
</comment>
<evidence type="ECO:0000256" key="1">
    <source>
        <dbReference type="ARBA" id="ARBA00022679"/>
    </source>
</evidence>
<dbReference type="GO" id="GO:0016747">
    <property type="term" value="F:acyltransferase activity, transferring groups other than amino-acyl groups"/>
    <property type="evidence" value="ECO:0007669"/>
    <property type="project" value="InterPro"/>
</dbReference>
<accession>A0A4V1RKF8</accession>
<dbReference type="Pfam" id="PF13527">
    <property type="entry name" value="Acetyltransf_9"/>
    <property type="match status" value="1"/>
</dbReference>
<sequence>MRPVEARDADAVLGVVRAAFGAHDPDGGVKVADLWGDVRASDHLLAERVAVLDGQVVGHVGVSRCWIDARRELVEACMLSPLSTAPAHERRGIGTALVAAAVEAARELGCPAIFLEGSPDFYGRRGFEPAATYGFEAPSVRVPAPAFQLVLLSEVPDWLSGRVVYPDVWWRHDSTGLRDPDLAEVEKALGTG</sequence>
<dbReference type="OrthoDB" id="9797178at2"/>
<protein>
    <submittedName>
        <fullName evidence="4">N-acetyltransferase</fullName>
    </submittedName>
</protein>
<dbReference type="AlphaFoldDB" id="A0A4V1RKF8"/>
<evidence type="ECO:0000313" key="5">
    <source>
        <dbReference type="Proteomes" id="UP000294071"/>
    </source>
</evidence>
<dbReference type="PROSITE" id="PS51186">
    <property type="entry name" value="GNAT"/>
    <property type="match status" value="1"/>
</dbReference>
<organism evidence="4 5">
    <name type="scientific">Nocardioides oleivorans</name>
    <dbReference type="NCBI Taxonomy" id="273676"/>
    <lineage>
        <taxon>Bacteria</taxon>
        <taxon>Bacillati</taxon>
        <taxon>Actinomycetota</taxon>
        <taxon>Actinomycetes</taxon>
        <taxon>Propionibacteriales</taxon>
        <taxon>Nocardioidaceae</taxon>
        <taxon>Nocardioides</taxon>
    </lineage>
</organism>
<dbReference type="PANTHER" id="PTHR43877">
    <property type="entry name" value="AMINOALKYLPHOSPHONATE N-ACETYLTRANSFERASE-RELATED-RELATED"/>
    <property type="match status" value="1"/>
</dbReference>
<dbReference type="EMBL" id="SDWT01000002">
    <property type="protein sequence ID" value="RYB92132.1"/>
    <property type="molecule type" value="Genomic_DNA"/>
</dbReference>
<evidence type="ECO:0000313" key="4">
    <source>
        <dbReference type="EMBL" id="RYB92132.1"/>
    </source>
</evidence>
<keyword evidence="2" id="KW-0012">Acyltransferase</keyword>
<dbReference type="CDD" id="cd04301">
    <property type="entry name" value="NAT_SF"/>
    <property type="match status" value="1"/>
</dbReference>
<dbReference type="InterPro" id="IPR050832">
    <property type="entry name" value="Bact_Acetyltransf"/>
</dbReference>
<dbReference type="InterPro" id="IPR000182">
    <property type="entry name" value="GNAT_dom"/>
</dbReference>
<dbReference type="InterPro" id="IPR016181">
    <property type="entry name" value="Acyl_CoA_acyltransferase"/>
</dbReference>
<evidence type="ECO:0000256" key="2">
    <source>
        <dbReference type="ARBA" id="ARBA00023315"/>
    </source>
</evidence>
<name>A0A4V1RKF8_9ACTN</name>
<keyword evidence="1 4" id="KW-0808">Transferase</keyword>
<dbReference type="SUPFAM" id="SSF55729">
    <property type="entry name" value="Acyl-CoA N-acyltransferases (Nat)"/>
    <property type="match status" value="1"/>
</dbReference>
<feature type="domain" description="N-acetyltransferase" evidence="3">
    <location>
        <begin position="1"/>
        <end position="145"/>
    </location>
</feature>
<proteinExistence type="predicted"/>